<dbReference type="PROSITE" id="PS50050">
    <property type="entry name" value="TNFR_NGFR_2"/>
    <property type="match status" value="1"/>
</dbReference>
<dbReference type="InterPro" id="IPR000719">
    <property type="entry name" value="Prot_kinase_dom"/>
</dbReference>
<dbReference type="Gene3D" id="3.30.200.20">
    <property type="entry name" value="Phosphorylase Kinase, domain 1"/>
    <property type="match status" value="1"/>
</dbReference>
<dbReference type="VEuPathDB" id="AmoebaDB:EIN_158050"/>
<dbReference type="PROSITE" id="PS00107">
    <property type="entry name" value="PROTEIN_KINASE_ATP"/>
    <property type="match status" value="1"/>
</dbReference>
<feature type="disulfide bond" evidence="3">
    <location>
        <begin position="463"/>
        <end position="478"/>
    </location>
</feature>
<keyword evidence="1 4" id="KW-0547">Nucleotide-binding</keyword>
<keyword evidence="8" id="KW-0808">Transferase</keyword>
<comment type="caution">
    <text evidence="3">Lacks conserved residue(s) required for the propagation of feature annotation.</text>
</comment>
<dbReference type="KEGG" id="eiv:EIN_158050"/>
<dbReference type="PROSITE" id="PS50011">
    <property type="entry name" value="PROTEIN_KINASE_DOM"/>
    <property type="match status" value="1"/>
</dbReference>
<feature type="binding site" evidence="4">
    <location>
        <position position="752"/>
    </location>
    <ligand>
        <name>ATP</name>
        <dbReference type="ChEBI" id="CHEBI:30616"/>
    </ligand>
</feature>
<gene>
    <name evidence="8" type="ORF">EIN_158050</name>
</gene>
<dbReference type="GeneID" id="14883027"/>
<keyword evidence="3" id="KW-1015">Disulfide bond</keyword>
<dbReference type="Gene3D" id="1.10.510.10">
    <property type="entry name" value="Transferase(Phosphotransferase) domain 1"/>
    <property type="match status" value="1"/>
</dbReference>
<keyword evidence="8" id="KW-0418">Kinase</keyword>
<evidence type="ECO:0000256" key="4">
    <source>
        <dbReference type="PROSITE-ProRule" id="PRU10141"/>
    </source>
</evidence>
<dbReference type="InterPro" id="IPR053215">
    <property type="entry name" value="TKL_Ser/Thr_kinase"/>
</dbReference>
<evidence type="ECO:0000313" key="8">
    <source>
        <dbReference type="EMBL" id="ELP84055.1"/>
    </source>
</evidence>
<evidence type="ECO:0000256" key="3">
    <source>
        <dbReference type="PROSITE-ProRule" id="PRU00206"/>
    </source>
</evidence>
<dbReference type="InterPro" id="IPR017441">
    <property type="entry name" value="Protein_kinase_ATP_BS"/>
</dbReference>
<feature type="transmembrane region" description="Helical" evidence="5">
    <location>
        <begin position="542"/>
        <end position="570"/>
    </location>
</feature>
<dbReference type="PANTHER" id="PTHR45756">
    <property type="entry name" value="PALMITOYLTRANSFERASE"/>
    <property type="match status" value="1"/>
</dbReference>
<dbReference type="SUPFAM" id="SSF57184">
    <property type="entry name" value="Growth factor receptor domain"/>
    <property type="match status" value="2"/>
</dbReference>
<name>L7FKB6_ENTIV</name>
<proteinExistence type="predicted"/>
<dbReference type="OrthoDB" id="300641at2759"/>
<dbReference type="RefSeq" id="XP_004183401.1">
    <property type="nucleotide sequence ID" value="XM_004183353.1"/>
</dbReference>
<dbReference type="SMART" id="SM00220">
    <property type="entry name" value="S_TKc"/>
    <property type="match status" value="1"/>
</dbReference>
<feature type="domain" description="TNFR-Cys" evidence="7">
    <location>
        <begin position="462"/>
        <end position="522"/>
    </location>
</feature>
<dbReference type="InterPro" id="IPR009030">
    <property type="entry name" value="Growth_fac_rcpt_cys_sf"/>
</dbReference>
<dbReference type="EC" id="2.7.10.2" evidence="8"/>
<sequence>MKVKVDAIKQSLNVKSAENEENVIVIGNQKYDLSLTEFIEIEMESDKQVDLDNFTITKNVFLVAANGFEYNNTSCKSGYFQNGIFICQNHLPCSDGGKTTDGRCAECQDVNCVMCDGDNGNCMKCKDNLTYNTKSNTCEEYTNCLSFTEDKCLRCVDGFVFKGNNCVDITEGNGNCQIKVGVPSECRMCDLTNITLINTNGVCSVVHSNVVVHSLSNVVECKDGFFVQNNICNDCTTNNEGSLLCSFKTTEKCDKTYYVREDGSVCVKNECSDGTNNEENGKCAPQIDNCIKYVNGMCVECSSKYSYDGNVSCVEPSTVDVNCGMATPSGCIRCDGNTFLNISTHKCEVCNSSCESCLDLTKCLSCVDGYFLSDHICKSNDELNDTCARKVPNGNGCLVCKVGYYKKGADCAQCDVECGECLTENSCIKCNATNYKTSNGDCFPRSAISTCAVEVTESGCSTCKDGYYTVNGNECQKCVEGCAKCSESTRCTSCDDTYVLKSTSCVSYNTITKCTKTKDSKCSSCTFWYSPSDDGTFCSKTAVWWVILLIVVIIILITVLFIVLVLFVMVKVIKHKRDTSKITLFKLEHTNMKFVEMADGLIIHTKNEEFLITDDDLDENEIDVNKQIKNLFSIGNTTNHKVKIQFTSKTNEKYYISFDPHIITIPPNYGCEFSLFLTPLCNSNMESSFVINYFIFANDSKTCIHQMDFKYITKISTRLDPDSLIEEKQLGEGSFGVVFKGKLGGNTVAIKKMKNVTNAKDQMAEFEKEVSMLDKFRCDYIVHFYGAVFFPNKICMVTEFAEFGSVCDMLKNKDAKDVDMKLRIKMCLDATKGVSYLHKNGILHRDIKPDNVLLFSLNPNDVVNGKLTDFGSSRNINMMMTNMTFTKGIGTPIYMAPEVLNKEKYKMPCDIYSLAISFFEIIGWAEPFPKKRFKHPWEIADFVGKGNHLTYDENFGIETQEMINSMWDIKPKKRILCDEIVKRLKTIFSKFHKNV</sequence>
<feature type="repeat" description="TNFR-Cys" evidence="3">
    <location>
        <begin position="462"/>
        <end position="522"/>
    </location>
</feature>
<dbReference type="EMBL" id="KB207174">
    <property type="protein sequence ID" value="ELP84055.1"/>
    <property type="molecule type" value="Genomic_DNA"/>
</dbReference>
<dbReference type="GO" id="GO:0004715">
    <property type="term" value="F:non-membrane spanning protein tyrosine kinase activity"/>
    <property type="evidence" value="ECO:0007669"/>
    <property type="project" value="UniProtKB-EC"/>
</dbReference>
<dbReference type="SUPFAM" id="SSF56112">
    <property type="entry name" value="Protein kinase-like (PK-like)"/>
    <property type="match status" value="1"/>
</dbReference>
<dbReference type="AlphaFoldDB" id="L7FKB6"/>
<dbReference type="PANTHER" id="PTHR45756:SF1">
    <property type="entry name" value="PROTEIN KINASE DOMAIN CONTAINING PROTEIN"/>
    <property type="match status" value="1"/>
</dbReference>
<dbReference type="PROSITE" id="PS00108">
    <property type="entry name" value="PROTEIN_KINASE_ST"/>
    <property type="match status" value="1"/>
</dbReference>
<dbReference type="SMART" id="SM00261">
    <property type="entry name" value="FU"/>
    <property type="match status" value="4"/>
</dbReference>
<evidence type="ECO:0000256" key="1">
    <source>
        <dbReference type="ARBA" id="ARBA00022741"/>
    </source>
</evidence>
<reference evidence="8 9" key="1">
    <citation type="submission" date="2012-10" db="EMBL/GenBank/DDBJ databases">
        <authorList>
            <person name="Zafar N."/>
            <person name="Inman J."/>
            <person name="Hall N."/>
            <person name="Lorenzi H."/>
            <person name="Caler E."/>
        </authorList>
    </citation>
    <scope>NUCLEOTIDE SEQUENCE [LARGE SCALE GENOMIC DNA]</scope>
    <source>
        <strain evidence="8 9">IP1</strain>
    </source>
</reference>
<evidence type="ECO:0000256" key="2">
    <source>
        <dbReference type="ARBA" id="ARBA00022840"/>
    </source>
</evidence>
<evidence type="ECO:0000256" key="5">
    <source>
        <dbReference type="SAM" id="Phobius"/>
    </source>
</evidence>
<keyword evidence="2 4" id="KW-0067">ATP-binding</keyword>
<dbReference type="InterPro" id="IPR006212">
    <property type="entry name" value="Furin_repeat"/>
</dbReference>
<evidence type="ECO:0000259" key="6">
    <source>
        <dbReference type="PROSITE" id="PS50011"/>
    </source>
</evidence>
<keyword evidence="9" id="KW-1185">Reference proteome</keyword>
<evidence type="ECO:0000259" key="7">
    <source>
        <dbReference type="PROSITE" id="PS50050"/>
    </source>
</evidence>
<evidence type="ECO:0000313" key="9">
    <source>
        <dbReference type="Proteomes" id="UP000014680"/>
    </source>
</evidence>
<protein>
    <submittedName>
        <fullName evidence="8">Protein serine/threonine kinase, putative</fullName>
        <ecNumber evidence="8">2.7.10.2</ecNumber>
    </submittedName>
</protein>
<dbReference type="Pfam" id="PF00069">
    <property type="entry name" value="Pkinase"/>
    <property type="match status" value="1"/>
</dbReference>
<accession>L7FKB6</accession>
<dbReference type="InterPro" id="IPR001368">
    <property type="entry name" value="TNFR/NGFR_Cys_rich_reg"/>
</dbReference>
<dbReference type="Gene3D" id="2.10.220.10">
    <property type="entry name" value="Hormone Receptor, Insulin-like Growth Factor Receptor 1, Chain A, domain 2"/>
    <property type="match status" value="2"/>
</dbReference>
<organism evidence="8 9">
    <name type="scientific">Entamoeba invadens IP1</name>
    <dbReference type="NCBI Taxonomy" id="370355"/>
    <lineage>
        <taxon>Eukaryota</taxon>
        <taxon>Amoebozoa</taxon>
        <taxon>Evosea</taxon>
        <taxon>Archamoebae</taxon>
        <taxon>Mastigamoebida</taxon>
        <taxon>Entamoebidae</taxon>
        <taxon>Entamoeba</taxon>
    </lineage>
</organism>
<keyword evidence="5" id="KW-1133">Transmembrane helix</keyword>
<keyword evidence="5" id="KW-0812">Transmembrane</keyword>
<dbReference type="Proteomes" id="UP000014680">
    <property type="component" value="Unassembled WGS sequence"/>
</dbReference>
<dbReference type="InterPro" id="IPR011009">
    <property type="entry name" value="Kinase-like_dom_sf"/>
</dbReference>
<keyword evidence="5" id="KW-0472">Membrane</keyword>
<dbReference type="InterPro" id="IPR008271">
    <property type="entry name" value="Ser/Thr_kinase_AS"/>
</dbReference>
<dbReference type="GO" id="GO:0005524">
    <property type="term" value="F:ATP binding"/>
    <property type="evidence" value="ECO:0007669"/>
    <property type="project" value="UniProtKB-UniRule"/>
</dbReference>
<feature type="domain" description="Protein kinase" evidence="6">
    <location>
        <begin position="724"/>
        <end position="988"/>
    </location>
</feature>